<dbReference type="RefSeq" id="WP_171369241.1">
    <property type="nucleotide sequence ID" value="NZ_VTXW01000033.1"/>
</dbReference>
<protein>
    <recommendedName>
        <fullName evidence="3">Type III secretion protein</fullName>
    </recommendedName>
</protein>
<evidence type="ECO:0000313" key="1">
    <source>
        <dbReference type="EMBL" id="NOH36003.1"/>
    </source>
</evidence>
<evidence type="ECO:0000313" key="2">
    <source>
        <dbReference type="Proteomes" id="UP000525336"/>
    </source>
</evidence>
<dbReference type="Pfam" id="PF06188">
    <property type="entry name" value="HrpE"/>
    <property type="match status" value="1"/>
</dbReference>
<dbReference type="EMBL" id="VTXW01000033">
    <property type="protein sequence ID" value="NOH36003.1"/>
    <property type="molecule type" value="Genomic_DNA"/>
</dbReference>
<organism evidence="1 2">
    <name type="scientific">Vibrio chagasii</name>
    <dbReference type="NCBI Taxonomy" id="170679"/>
    <lineage>
        <taxon>Bacteria</taxon>
        <taxon>Pseudomonadati</taxon>
        <taxon>Pseudomonadota</taxon>
        <taxon>Gammaproteobacteria</taxon>
        <taxon>Vibrionales</taxon>
        <taxon>Vibrionaceae</taxon>
        <taxon>Vibrio</taxon>
    </lineage>
</organism>
<dbReference type="Proteomes" id="UP000525336">
    <property type="component" value="Unassembled WGS sequence"/>
</dbReference>
<comment type="caution">
    <text evidence="1">The sequence shown here is derived from an EMBL/GenBank/DDBJ whole genome shotgun (WGS) entry which is preliminary data.</text>
</comment>
<name>A0A7Y3YUR6_9VIBR</name>
<accession>A0A7Y3YUR6</accession>
<sequence length="210" mass="23870">MSIIIRNKVQIPEDAAPLGSIVKSNQLKAIMGFNRLDDIAHRRLIKAKKQASVILEEANAQAKLIVEKEKQAEMTKFLRETEQFLSKMRDEKLSQWELLEKHTVDLVTHLLGQLKVILPLENQLDGLIRQSIETVKEELKVTLICHPDAQEHLTTALSIQASGTFEHWQVKVSEELTPSDFKLVSPMGTYKACWEHSVQVLIKALKDEVS</sequence>
<reference evidence="1 2" key="1">
    <citation type="submission" date="2019-09" db="EMBL/GenBank/DDBJ databases">
        <title>Draft genome sequencing and comparative genomics of hatchery-associated Vibrios.</title>
        <authorList>
            <person name="Kehlet-Delgado H."/>
            <person name="Mueller R.S."/>
        </authorList>
    </citation>
    <scope>NUCLEOTIDE SEQUENCE [LARGE SCALE GENOMIC DNA]</scope>
    <source>
        <strain evidence="1 2">00-90-10</strain>
    </source>
</reference>
<proteinExistence type="predicted"/>
<evidence type="ECO:0008006" key="3">
    <source>
        <dbReference type="Google" id="ProtNLM"/>
    </source>
</evidence>
<dbReference type="AlphaFoldDB" id="A0A7Y3YUR6"/>
<dbReference type="InterPro" id="IPR009335">
    <property type="entry name" value="T3SS_HrpE/ATPase_suE"/>
</dbReference>
<gene>
    <name evidence="1" type="ORF">F0245_22035</name>
</gene>